<gene>
    <name evidence="1" type="ORF">NOO_LOCUS12094</name>
</gene>
<dbReference type="Proteomes" id="UP000271087">
    <property type="component" value="Unassembled WGS sequence"/>
</dbReference>
<protein>
    <submittedName>
        <fullName evidence="3">PH domain-containing protein</fullName>
    </submittedName>
</protein>
<dbReference type="Gene3D" id="2.30.29.30">
    <property type="entry name" value="Pleckstrin-homology domain (PH domain)/Phosphotyrosine-binding domain (PTB)"/>
    <property type="match status" value="1"/>
</dbReference>
<dbReference type="EMBL" id="UYRW01009641">
    <property type="protein sequence ID" value="VDM98026.1"/>
    <property type="molecule type" value="Genomic_DNA"/>
</dbReference>
<accession>A0A182EVA5</accession>
<dbReference type="WBParaSite" id="nOo.2.0.1.t12094-RA">
    <property type="protein sequence ID" value="nOo.2.0.1.t12094-RA"/>
    <property type="gene ID" value="nOo.2.0.1.g12094"/>
</dbReference>
<dbReference type="SUPFAM" id="SSF50729">
    <property type="entry name" value="PH domain-like"/>
    <property type="match status" value="1"/>
</dbReference>
<reference evidence="3" key="1">
    <citation type="submission" date="2016-06" db="UniProtKB">
        <authorList>
            <consortium name="WormBaseParasite"/>
        </authorList>
    </citation>
    <scope>IDENTIFICATION</scope>
</reference>
<proteinExistence type="predicted"/>
<evidence type="ECO:0000313" key="2">
    <source>
        <dbReference type="Proteomes" id="UP000271087"/>
    </source>
</evidence>
<keyword evidence="2" id="KW-1185">Reference proteome</keyword>
<dbReference type="AlphaFoldDB" id="A0A182EVA5"/>
<organism evidence="3">
    <name type="scientific">Onchocerca ochengi</name>
    <name type="common">Filarial nematode worm</name>
    <dbReference type="NCBI Taxonomy" id="42157"/>
    <lineage>
        <taxon>Eukaryota</taxon>
        <taxon>Metazoa</taxon>
        <taxon>Ecdysozoa</taxon>
        <taxon>Nematoda</taxon>
        <taxon>Chromadorea</taxon>
        <taxon>Rhabditida</taxon>
        <taxon>Spirurina</taxon>
        <taxon>Spiruromorpha</taxon>
        <taxon>Filarioidea</taxon>
        <taxon>Onchocercidae</taxon>
        <taxon>Onchocerca</taxon>
    </lineage>
</organism>
<evidence type="ECO:0000313" key="3">
    <source>
        <dbReference type="WBParaSite" id="nOo.2.0.1.t12094-RA"/>
    </source>
</evidence>
<name>A0A182EVA5_ONCOC</name>
<dbReference type="InterPro" id="IPR011993">
    <property type="entry name" value="PH-like_dom_sf"/>
</dbReference>
<reference evidence="1 2" key="2">
    <citation type="submission" date="2018-08" db="EMBL/GenBank/DDBJ databases">
        <authorList>
            <person name="Laetsch R D."/>
            <person name="Stevens L."/>
            <person name="Kumar S."/>
            <person name="Blaxter L. M."/>
        </authorList>
    </citation>
    <scope>NUCLEOTIDE SEQUENCE [LARGE SCALE GENOMIC DNA]</scope>
</reference>
<sequence length="103" mass="11658">TKHWEAAIPSSSANNVRFPSRHRLKRSTTATTTPISASTLSAPIRVDDVQKQGQLMHQEMALGEPLKNDRHKWSVYWAVLYGTKLYLCSQLSSHISDETHEKV</sequence>
<evidence type="ECO:0000313" key="1">
    <source>
        <dbReference type="EMBL" id="VDM98026.1"/>
    </source>
</evidence>
<dbReference type="OrthoDB" id="5874588at2759"/>